<evidence type="ECO:0000313" key="12">
    <source>
        <dbReference type="Proteomes" id="UP000231382"/>
    </source>
</evidence>
<dbReference type="PROSITE" id="PS50126">
    <property type="entry name" value="S1"/>
    <property type="match status" value="1"/>
</dbReference>
<dbReference type="InterPro" id="IPR003029">
    <property type="entry name" value="S1_domain"/>
</dbReference>
<evidence type="ECO:0000256" key="4">
    <source>
        <dbReference type="ARBA" id="ARBA00022695"/>
    </source>
</evidence>
<gene>
    <name evidence="8" type="primary">pnp</name>
    <name evidence="11" type="ORF">COT78_03915</name>
</gene>
<accession>A0A2H0W5I6</accession>
<proteinExistence type="inferred from homology"/>
<dbReference type="Proteomes" id="UP000231382">
    <property type="component" value="Unassembled WGS sequence"/>
</dbReference>
<organism evidence="11 12">
    <name type="scientific">Candidatus Berkelbacteria bacterium CG10_big_fil_rev_8_21_14_0_10_43_13</name>
    <dbReference type="NCBI Taxonomy" id="1974514"/>
    <lineage>
        <taxon>Bacteria</taxon>
        <taxon>Candidatus Berkelbacteria</taxon>
    </lineage>
</organism>
<dbReference type="PANTHER" id="PTHR11252">
    <property type="entry name" value="POLYRIBONUCLEOTIDE NUCLEOTIDYLTRANSFERASE"/>
    <property type="match status" value="1"/>
</dbReference>
<dbReference type="EC" id="2.7.7.8" evidence="8"/>
<protein>
    <recommendedName>
        <fullName evidence="8">Polyribonucleotide nucleotidyltransferase</fullName>
        <ecNumber evidence="8">2.7.7.8</ecNumber>
    </recommendedName>
    <alternativeName>
        <fullName evidence="8">Polynucleotide phosphorylase</fullName>
        <shortName evidence="8">PNPase</shortName>
    </alternativeName>
</protein>
<dbReference type="AlphaFoldDB" id="A0A2H0W5I6"/>
<comment type="similarity">
    <text evidence="1 8">Belongs to the polyribonucleotide nucleotidyltransferase family.</text>
</comment>
<evidence type="ECO:0000256" key="7">
    <source>
        <dbReference type="ARBA" id="ARBA00022884"/>
    </source>
</evidence>
<dbReference type="Pfam" id="PF03726">
    <property type="entry name" value="PNPase"/>
    <property type="match status" value="1"/>
</dbReference>
<dbReference type="Pfam" id="PF00575">
    <property type="entry name" value="S1"/>
    <property type="match status" value="1"/>
</dbReference>
<dbReference type="Pfam" id="PF03725">
    <property type="entry name" value="RNase_PH_C"/>
    <property type="match status" value="1"/>
</dbReference>
<dbReference type="InterPro" id="IPR004088">
    <property type="entry name" value="KH_dom_type_1"/>
</dbReference>
<dbReference type="Gene3D" id="2.40.50.140">
    <property type="entry name" value="Nucleic acid-binding proteins"/>
    <property type="match status" value="1"/>
</dbReference>
<dbReference type="GO" id="GO:0000287">
    <property type="term" value="F:magnesium ion binding"/>
    <property type="evidence" value="ECO:0007669"/>
    <property type="project" value="UniProtKB-UniRule"/>
</dbReference>
<dbReference type="GO" id="GO:0004654">
    <property type="term" value="F:polyribonucleotide nucleotidyltransferase activity"/>
    <property type="evidence" value="ECO:0007669"/>
    <property type="project" value="UniProtKB-UniRule"/>
</dbReference>
<dbReference type="PIRSF" id="PIRSF005499">
    <property type="entry name" value="PNPase"/>
    <property type="match status" value="1"/>
</dbReference>
<dbReference type="InterPro" id="IPR036612">
    <property type="entry name" value="KH_dom_type_1_sf"/>
</dbReference>
<comment type="catalytic activity">
    <reaction evidence="8">
        <text>RNA(n+1) + phosphate = RNA(n) + a ribonucleoside 5'-diphosphate</text>
        <dbReference type="Rhea" id="RHEA:22096"/>
        <dbReference type="Rhea" id="RHEA-COMP:14527"/>
        <dbReference type="Rhea" id="RHEA-COMP:17342"/>
        <dbReference type="ChEBI" id="CHEBI:43474"/>
        <dbReference type="ChEBI" id="CHEBI:57930"/>
        <dbReference type="ChEBI" id="CHEBI:140395"/>
        <dbReference type="EC" id="2.7.7.8"/>
    </reaction>
</comment>
<comment type="cofactor">
    <cofactor evidence="8">
        <name>Mg(2+)</name>
        <dbReference type="ChEBI" id="CHEBI:18420"/>
    </cofactor>
</comment>
<dbReference type="HAMAP" id="MF_01595">
    <property type="entry name" value="PNPase"/>
    <property type="match status" value="1"/>
</dbReference>
<keyword evidence="6 8" id="KW-0460">Magnesium</keyword>
<dbReference type="SUPFAM" id="SSF50249">
    <property type="entry name" value="Nucleic acid-binding proteins"/>
    <property type="match status" value="1"/>
</dbReference>
<keyword evidence="9" id="KW-0175">Coiled coil</keyword>
<dbReference type="InterPro" id="IPR036345">
    <property type="entry name" value="ExoRNase_PH_dom2_sf"/>
</dbReference>
<dbReference type="NCBIfam" id="TIGR03591">
    <property type="entry name" value="polynuc_phos"/>
    <property type="match status" value="1"/>
</dbReference>
<evidence type="ECO:0000259" key="10">
    <source>
        <dbReference type="PROSITE" id="PS50126"/>
    </source>
</evidence>
<keyword evidence="2 8" id="KW-0963">Cytoplasm</keyword>
<dbReference type="FunFam" id="3.30.1370.10:FF:000001">
    <property type="entry name" value="Polyribonucleotide nucleotidyltransferase"/>
    <property type="match status" value="1"/>
</dbReference>
<evidence type="ECO:0000256" key="5">
    <source>
        <dbReference type="ARBA" id="ARBA00022723"/>
    </source>
</evidence>
<dbReference type="CDD" id="cd11364">
    <property type="entry name" value="RNase_PH_PNPase_2"/>
    <property type="match status" value="1"/>
</dbReference>
<dbReference type="Gene3D" id="3.30.1370.10">
    <property type="entry name" value="K Homology domain, type 1"/>
    <property type="match status" value="1"/>
</dbReference>
<dbReference type="InterPro" id="IPR012340">
    <property type="entry name" value="NA-bd_OB-fold"/>
</dbReference>
<dbReference type="PROSITE" id="PS50084">
    <property type="entry name" value="KH_TYPE_1"/>
    <property type="match status" value="1"/>
</dbReference>
<dbReference type="InterPro" id="IPR004087">
    <property type="entry name" value="KH_dom"/>
</dbReference>
<dbReference type="NCBIfam" id="NF008805">
    <property type="entry name" value="PRK11824.1"/>
    <property type="match status" value="1"/>
</dbReference>
<feature type="coiled-coil region" evidence="9">
    <location>
        <begin position="252"/>
        <end position="296"/>
    </location>
</feature>
<evidence type="ECO:0000256" key="2">
    <source>
        <dbReference type="ARBA" id="ARBA00022490"/>
    </source>
</evidence>
<comment type="function">
    <text evidence="8">Involved in mRNA degradation. Catalyzes the phosphorolysis of single-stranded polyribonucleotides processively in the 3'- to 5'-direction.</text>
</comment>
<keyword evidence="5 8" id="KW-0479">Metal-binding</keyword>
<dbReference type="FunFam" id="3.30.230.70:FF:000002">
    <property type="entry name" value="Polyribonucleotide nucleotidyltransferase"/>
    <property type="match status" value="1"/>
</dbReference>
<comment type="caution">
    <text evidence="11">The sequence shown here is derived from an EMBL/GenBank/DDBJ whole genome shotgun (WGS) entry which is preliminary data.</text>
</comment>
<dbReference type="SMART" id="SM00316">
    <property type="entry name" value="S1"/>
    <property type="match status" value="1"/>
</dbReference>
<feature type="binding site" evidence="8">
    <location>
        <position position="496"/>
    </location>
    <ligand>
        <name>Mg(2+)</name>
        <dbReference type="ChEBI" id="CHEBI:18420"/>
    </ligand>
</feature>
<dbReference type="SUPFAM" id="SSF54211">
    <property type="entry name" value="Ribosomal protein S5 domain 2-like"/>
    <property type="match status" value="2"/>
</dbReference>
<dbReference type="PANTHER" id="PTHR11252:SF0">
    <property type="entry name" value="POLYRIBONUCLEOTIDE NUCLEOTIDYLTRANSFERASE 1, MITOCHONDRIAL"/>
    <property type="match status" value="1"/>
</dbReference>
<evidence type="ECO:0000256" key="9">
    <source>
        <dbReference type="SAM" id="Coils"/>
    </source>
</evidence>
<dbReference type="GO" id="GO:0006396">
    <property type="term" value="P:RNA processing"/>
    <property type="evidence" value="ECO:0007669"/>
    <property type="project" value="InterPro"/>
</dbReference>
<feature type="domain" description="S1 motif" evidence="10">
    <location>
        <begin position="630"/>
        <end position="706"/>
    </location>
</feature>
<dbReference type="EMBL" id="PEZW01000027">
    <property type="protein sequence ID" value="PIS07355.1"/>
    <property type="molecule type" value="Genomic_DNA"/>
</dbReference>
<dbReference type="InterPro" id="IPR020568">
    <property type="entry name" value="Ribosomal_Su5_D2-typ_SF"/>
</dbReference>
<dbReference type="GO" id="GO:0003723">
    <property type="term" value="F:RNA binding"/>
    <property type="evidence" value="ECO:0007669"/>
    <property type="project" value="UniProtKB-UniRule"/>
</dbReference>
<dbReference type="Pfam" id="PF01138">
    <property type="entry name" value="RNase_PH"/>
    <property type="match status" value="2"/>
</dbReference>
<dbReference type="GO" id="GO:0005829">
    <property type="term" value="C:cytosol"/>
    <property type="evidence" value="ECO:0007669"/>
    <property type="project" value="TreeGrafter"/>
</dbReference>
<evidence type="ECO:0000256" key="3">
    <source>
        <dbReference type="ARBA" id="ARBA00022679"/>
    </source>
</evidence>
<dbReference type="GO" id="GO:0000175">
    <property type="term" value="F:3'-5'-RNA exonuclease activity"/>
    <property type="evidence" value="ECO:0007669"/>
    <property type="project" value="TreeGrafter"/>
</dbReference>
<evidence type="ECO:0000256" key="1">
    <source>
        <dbReference type="ARBA" id="ARBA00007404"/>
    </source>
</evidence>
<dbReference type="GO" id="GO:0006402">
    <property type="term" value="P:mRNA catabolic process"/>
    <property type="evidence" value="ECO:0007669"/>
    <property type="project" value="UniProtKB-UniRule"/>
</dbReference>
<dbReference type="Gene3D" id="3.30.230.70">
    <property type="entry name" value="GHMP Kinase, N-terminal domain"/>
    <property type="match status" value="2"/>
</dbReference>
<reference evidence="12" key="1">
    <citation type="submission" date="2017-09" db="EMBL/GenBank/DDBJ databases">
        <title>Depth-based differentiation of microbial function through sediment-hosted aquifers and enrichment of novel symbionts in the deep terrestrial subsurface.</title>
        <authorList>
            <person name="Probst A.J."/>
            <person name="Ladd B."/>
            <person name="Jarett J.K."/>
            <person name="Geller-Mcgrath D.E."/>
            <person name="Sieber C.M.K."/>
            <person name="Emerson J.B."/>
            <person name="Anantharaman K."/>
            <person name="Thomas B.C."/>
            <person name="Malmstrom R."/>
            <person name="Stieglmeier M."/>
            <person name="Klingl A."/>
            <person name="Woyke T."/>
            <person name="Ryan C.M."/>
            <person name="Banfield J.F."/>
        </authorList>
    </citation>
    <scope>NUCLEOTIDE SEQUENCE [LARGE SCALE GENOMIC DNA]</scope>
</reference>
<evidence type="ECO:0000256" key="6">
    <source>
        <dbReference type="ARBA" id="ARBA00022842"/>
    </source>
</evidence>
<dbReference type="InterPro" id="IPR001247">
    <property type="entry name" value="ExoRNase_PH_dom1"/>
</dbReference>
<keyword evidence="7 8" id="KW-0694">RNA-binding</keyword>
<dbReference type="SUPFAM" id="SSF54791">
    <property type="entry name" value="Eukaryotic type KH-domain (KH-domain type I)"/>
    <property type="match status" value="1"/>
</dbReference>
<feature type="binding site" evidence="8">
    <location>
        <position position="490"/>
    </location>
    <ligand>
        <name>Mg(2+)</name>
        <dbReference type="ChEBI" id="CHEBI:18420"/>
    </ligand>
</feature>
<evidence type="ECO:0000256" key="8">
    <source>
        <dbReference type="HAMAP-Rule" id="MF_01595"/>
    </source>
</evidence>
<dbReference type="SUPFAM" id="SSF55666">
    <property type="entry name" value="Ribonuclease PH domain 2-like"/>
    <property type="match status" value="2"/>
</dbReference>
<name>A0A2H0W5I6_9BACT</name>
<dbReference type="Pfam" id="PF00013">
    <property type="entry name" value="KH_1"/>
    <property type="match status" value="1"/>
</dbReference>
<dbReference type="InterPro" id="IPR012162">
    <property type="entry name" value="PNPase"/>
</dbReference>
<dbReference type="CDD" id="cd02393">
    <property type="entry name" value="KH-I_PNPase"/>
    <property type="match status" value="1"/>
</dbReference>
<dbReference type="SMART" id="SM00322">
    <property type="entry name" value="KH"/>
    <property type="match status" value="1"/>
</dbReference>
<keyword evidence="4 8" id="KW-0548">Nucleotidyltransferase</keyword>
<dbReference type="InterPro" id="IPR015848">
    <property type="entry name" value="PNPase_PH_RNA-bd_bac/org-type"/>
</dbReference>
<dbReference type="InterPro" id="IPR027408">
    <property type="entry name" value="PNPase/RNase_PH_dom_sf"/>
</dbReference>
<comment type="subcellular location">
    <subcellularLocation>
        <location evidence="8">Cytoplasm</location>
    </subcellularLocation>
</comment>
<evidence type="ECO:0000313" key="11">
    <source>
        <dbReference type="EMBL" id="PIS07355.1"/>
    </source>
</evidence>
<sequence length="714" mass="78332">MIKKLEFKTRTYEVDFGGKKLTLETGKFAGQANGSITAHYEDTIVLATVCLNPEPKEGMDYFPLMVEFEERFYAAGKISGSRFIKREGRPSDRAILAGRKIDRPIRPLFPKSYRNDVQIMVTALSYDGSIDLATIGTVAASAALMQTNAPFRGPIAAINVGLIDGQFVINMTEDEIEKSALNLNFAANTERIMMIETEANEVPEEKIFEAMEYGHKAMQAAIEIQHKIAEDHQRQVAEAAEEKIVGVHAEVYNLVADKIKDALAEMDEAARKLKLKAFEEEALSQLEGNYKQVEISGAFTKVVEKEIRSLILVKGIRPDNREMEEIRPINVEVGVLPRPHGSALFTRGQTQALTIATLASPGMEQFIDTMEGESTKRFMHHYNFPPYSTGEVKPVRGVGRREIGHGYLAEKALKPMIPDSETFPYTIRLVSEILSSNGSSSMAATCGSTLALMDAGVPIKKPVAGIAMGLVTNDDASEYRVLSDLQGLEDFAGDMDFKVTGTADGVTAIQMDTKITGLTYDIVRDTLSQAKKGRMEILGAMLEVIVAPRAEISKYAPKIESIKINPDKIGELIGPGGKNIKKIVEDCGGKEITNIDIEDDGTVMISSIDPEMGAKAIETVKLMTREIKVGEILTGEIIEIKKDRMTGKEIGAIMAISPRLDGMIHISQISDERVERVSDKLKVGQTVTAKVVEVDPMKGRISLSIKALVQNERA</sequence>
<keyword evidence="3 8" id="KW-0808">Transferase</keyword>
<dbReference type="InterPro" id="IPR015847">
    <property type="entry name" value="ExoRNase_PH_dom2"/>
</dbReference>